<evidence type="ECO:0000313" key="5">
    <source>
        <dbReference type="Proteomes" id="UP000053477"/>
    </source>
</evidence>
<evidence type="ECO:0000256" key="2">
    <source>
        <dbReference type="SAM" id="MobiDB-lite"/>
    </source>
</evidence>
<keyword evidence="1" id="KW-0378">Hydrolase</keyword>
<protein>
    <recommendedName>
        <fullName evidence="3">Serine hydrolase domain-containing protein</fullName>
    </recommendedName>
</protein>
<feature type="domain" description="Serine hydrolase" evidence="3">
    <location>
        <begin position="2"/>
        <end position="219"/>
    </location>
</feature>
<feature type="compositionally biased region" description="Basic and acidic residues" evidence="2">
    <location>
        <begin position="275"/>
        <end position="284"/>
    </location>
</feature>
<dbReference type="GO" id="GO:0005737">
    <property type="term" value="C:cytoplasm"/>
    <property type="evidence" value="ECO:0007669"/>
    <property type="project" value="TreeGrafter"/>
</dbReference>
<organism evidence="4 5">
    <name type="scientific">Schizopora paradoxa</name>
    <dbReference type="NCBI Taxonomy" id="27342"/>
    <lineage>
        <taxon>Eukaryota</taxon>
        <taxon>Fungi</taxon>
        <taxon>Dikarya</taxon>
        <taxon>Basidiomycota</taxon>
        <taxon>Agaricomycotina</taxon>
        <taxon>Agaricomycetes</taxon>
        <taxon>Hymenochaetales</taxon>
        <taxon>Schizoporaceae</taxon>
        <taxon>Schizopora</taxon>
    </lineage>
</organism>
<reference evidence="4 5" key="1">
    <citation type="submission" date="2015-04" db="EMBL/GenBank/DDBJ databases">
        <title>Complete genome sequence of Schizopora paradoxa KUC8140, a cosmopolitan wood degrader in East Asia.</title>
        <authorList>
            <consortium name="DOE Joint Genome Institute"/>
            <person name="Min B."/>
            <person name="Park H."/>
            <person name="Jang Y."/>
            <person name="Kim J.-J."/>
            <person name="Kim K.H."/>
            <person name="Pangilinan J."/>
            <person name="Lipzen A."/>
            <person name="Riley R."/>
            <person name="Grigoriev I.V."/>
            <person name="Spatafora J.W."/>
            <person name="Choi I.-G."/>
        </authorList>
    </citation>
    <scope>NUCLEOTIDE SEQUENCE [LARGE SCALE GENOMIC DNA]</scope>
    <source>
        <strain evidence="4 5">KUC8140</strain>
    </source>
</reference>
<dbReference type="EMBL" id="KQ086055">
    <property type="protein sequence ID" value="KLO09457.1"/>
    <property type="molecule type" value="Genomic_DNA"/>
</dbReference>
<dbReference type="STRING" id="27342.A0A0H2RD78"/>
<dbReference type="Pfam" id="PF03959">
    <property type="entry name" value="FSH1"/>
    <property type="match status" value="1"/>
</dbReference>
<dbReference type="InterPro" id="IPR029058">
    <property type="entry name" value="AB_hydrolase_fold"/>
</dbReference>
<dbReference type="FunCoup" id="A0A0H2RD78">
    <property type="interactions" value="236"/>
</dbReference>
<dbReference type="GO" id="GO:0016787">
    <property type="term" value="F:hydrolase activity"/>
    <property type="evidence" value="ECO:0007669"/>
    <property type="project" value="UniProtKB-KW"/>
</dbReference>
<dbReference type="AlphaFoldDB" id="A0A0H2RD78"/>
<feature type="compositionally biased region" description="Low complexity" evidence="2">
    <location>
        <begin position="378"/>
        <end position="389"/>
    </location>
</feature>
<dbReference type="SUPFAM" id="SSF53474">
    <property type="entry name" value="alpha/beta-Hydrolases"/>
    <property type="match status" value="1"/>
</dbReference>
<dbReference type="Gene3D" id="3.40.50.1820">
    <property type="entry name" value="alpha/beta hydrolase"/>
    <property type="match status" value="1"/>
</dbReference>
<evidence type="ECO:0000256" key="1">
    <source>
        <dbReference type="ARBA" id="ARBA00022801"/>
    </source>
</evidence>
<dbReference type="GO" id="GO:0005634">
    <property type="term" value="C:nucleus"/>
    <property type="evidence" value="ECO:0007669"/>
    <property type="project" value="TreeGrafter"/>
</dbReference>
<feature type="region of interest" description="Disordered" evidence="2">
    <location>
        <begin position="271"/>
        <end position="290"/>
    </location>
</feature>
<gene>
    <name evidence="4" type="ORF">SCHPADRAFT_943633</name>
</gene>
<accession>A0A0H2RD78</accession>
<dbReference type="InParanoid" id="A0A0H2RD78"/>
<dbReference type="PANTHER" id="PTHR48070">
    <property type="entry name" value="ESTERASE OVCA2"/>
    <property type="match status" value="1"/>
</dbReference>
<dbReference type="PANTHER" id="PTHR48070:SF6">
    <property type="entry name" value="ESTERASE OVCA2"/>
    <property type="match status" value="1"/>
</dbReference>
<dbReference type="OrthoDB" id="2094269at2759"/>
<name>A0A0H2RD78_9AGAM</name>
<dbReference type="InterPro" id="IPR050593">
    <property type="entry name" value="LovG"/>
</dbReference>
<evidence type="ECO:0000313" key="4">
    <source>
        <dbReference type="EMBL" id="KLO09457.1"/>
    </source>
</evidence>
<proteinExistence type="predicted"/>
<feature type="region of interest" description="Disordered" evidence="2">
    <location>
        <begin position="354"/>
        <end position="405"/>
    </location>
</feature>
<feature type="compositionally biased region" description="Polar residues" evidence="2">
    <location>
        <begin position="368"/>
        <end position="377"/>
    </location>
</feature>
<sequence>MKRVLVLHGHTESAHLFGRKFNDIRDALKDEVEFVFLDAPHLLTPVDPQGAPIFSTAPQFEKLTHLDPQQPTDLTPRAWYFHLRDAQDVWAVSQSLVYIRNFIEKEGPFQGAMGYSQGGAMAALLAGSLENPEHMPHFKGIKHPPLEFLITFSSFIIPNVGFEVPKNMRTPTLVVLGLTDTVVLPEHTLAFSKQFCKPNMRLEVHTGGHYVPRQSQWRTFLIELLGAFAKSPDSASGSVTVPPLFQPKFHGIDMQTSAFANAMLPFAPGSASDVAKPKAQEPVRKSRRKSWTEVMPRTAWEGGFEEMDEIDEEETEVAAMEPVKFDEGYSFGATAATITKGLDPSARVHFFEADAPGGTRASPRPKSDSATSFNIDVSTPSTPSSYSDDGLSEPSPTPSPRFQPTVPASILLKKSDFTSKSDRAKAGGSGRRASFQINLGNGKKVEVEVPEGGLRFKTTGGREIVLQSSYEPDEVPFDYAIDLENGFANVDDGQEVLTDGA</sequence>
<dbReference type="Proteomes" id="UP000053477">
    <property type="component" value="Unassembled WGS sequence"/>
</dbReference>
<evidence type="ECO:0000259" key="3">
    <source>
        <dbReference type="Pfam" id="PF03959"/>
    </source>
</evidence>
<keyword evidence="5" id="KW-1185">Reference proteome</keyword>
<dbReference type="InterPro" id="IPR005645">
    <property type="entry name" value="FSH-like_dom"/>
</dbReference>